<sequence length="228" mass="26996">MKQLFILLSLLFFSLLSFGQEKLLYVPTYEDGDTSYWFNWQQEKFEKAGLKKLTETNYALYFRFSTEIYAVDIWTENLSDFYGIVTNFTTSYDPDHNVKNQDREGEFFYCSKTLETSEAKEIYKLFKENEIFDIPPQDSIENWEQGEDGTTYFIEYSNKDLYSFKDYWAPSHYMDKIDEAKRINILTEQLEEKLKFEQMFLEFLDSLPSGTYKAGGIIVTTNSNGNNK</sequence>
<dbReference type="EMBL" id="LT838813">
    <property type="protein sequence ID" value="SMD44207.1"/>
    <property type="molecule type" value="Genomic_DNA"/>
</dbReference>
<evidence type="ECO:0000313" key="2">
    <source>
        <dbReference type="Proteomes" id="UP000192333"/>
    </source>
</evidence>
<evidence type="ECO:0000313" key="1">
    <source>
        <dbReference type="EMBL" id="SMD44207.1"/>
    </source>
</evidence>
<dbReference type="AlphaFoldDB" id="A0A1W2H5H2"/>
<proteinExistence type="predicted"/>
<protein>
    <submittedName>
        <fullName evidence="1">Uncharacterized protein</fullName>
    </submittedName>
</protein>
<dbReference type="RefSeq" id="WP_084121017.1">
    <property type="nucleotide sequence ID" value="NZ_LT838813.1"/>
</dbReference>
<dbReference type="OrthoDB" id="982108at2"/>
<reference evidence="2" key="1">
    <citation type="submission" date="2017-04" db="EMBL/GenBank/DDBJ databases">
        <authorList>
            <person name="Varghese N."/>
            <person name="Submissions S."/>
        </authorList>
    </citation>
    <scope>NUCLEOTIDE SEQUENCE [LARGE SCALE GENOMIC DNA]</scope>
    <source>
        <strain evidence="2">DSM 16537</strain>
    </source>
</reference>
<keyword evidence="2" id="KW-1185">Reference proteome</keyword>
<gene>
    <name evidence="1" type="ORF">SAMN00777080_2826</name>
</gene>
<name>A0A1W2H5H2_9BACT</name>
<accession>A0A1W2H5H2</accession>
<dbReference type="Proteomes" id="UP000192333">
    <property type="component" value="Chromosome I"/>
</dbReference>
<organism evidence="1 2">
    <name type="scientific">Aquiflexum balticum DSM 16537</name>
    <dbReference type="NCBI Taxonomy" id="758820"/>
    <lineage>
        <taxon>Bacteria</taxon>
        <taxon>Pseudomonadati</taxon>
        <taxon>Bacteroidota</taxon>
        <taxon>Cytophagia</taxon>
        <taxon>Cytophagales</taxon>
        <taxon>Cyclobacteriaceae</taxon>
        <taxon>Aquiflexum</taxon>
    </lineage>
</organism>